<keyword evidence="9" id="KW-0234">DNA repair</keyword>
<dbReference type="CDD" id="cd03425">
    <property type="entry name" value="NUDIX_MutT_NudA_like"/>
    <property type="match status" value="1"/>
</dbReference>
<evidence type="ECO:0000313" key="18">
    <source>
        <dbReference type="EMBL" id="NMQ18444.1"/>
    </source>
</evidence>
<dbReference type="Pfam" id="PF14815">
    <property type="entry name" value="NUDIX_4"/>
    <property type="match status" value="1"/>
</dbReference>
<evidence type="ECO:0000259" key="17">
    <source>
        <dbReference type="PROSITE" id="PS51462"/>
    </source>
</evidence>
<evidence type="ECO:0000313" key="19">
    <source>
        <dbReference type="Proteomes" id="UP000760480"/>
    </source>
</evidence>
<dbReference type="PANTHER" id="PTHR47707">
    <property type="entry name" value="8-OXO-DGTP DIPHOSPHATASE"/>
    <property type="match status" value="1"/>
</dbReference>
<gene>
    <name evidence="18" type="primary">mutT</name>
    <name evidence="18" type="ORF">E4P82_04085</name>
</gene>
<evidence type="ECO:0000256" key="6">
    <source>
        <dbReference type="ARBA" id="ARBA00022763"/>
    </source>
</evidence>
<evidence type="ECO:0000256" key="1">
    <source>
        <dbReference type="ARBA" id="ARBA00001946"/>
    </source>
</evidence>
<dbReference type="PROSITE" id="PS51462">
    <property type="entry name" value="NUDIX"/>
    <property type="match status" value="1"/>
</dbReference>
<protein>
    <recommendedName>
        <fullName evidence="13">8-oxo-dGTP diphosphatase</fullName>
        <ecNumber evidence="12">3.6.1.55</ecNumber>
    </recommendedName>
    <alternativeName>
        <fullName evidence="16">7,8-dihydro-8-oxoguanine-triphosphatase</fullName>
    </alternativeName>
    <alternativeName>
        <fullName evidence="15">Mutator protein MutT</fullName>
    </alternativeName>
    <alternativeName>
        <fullName evidence="14">dGTP pyrophosphohydrolase</fullName>
    </alternativeName>
</protein>
<dbReference type="InterPro" id="IPR029119">
    <property type="entry name" value="MutY_C"/>
</dbReference>
<dbReference type="SUPFAM" id="SSF55811">
    <property type="entry name" value="Nudix"/>
    <property type="match status" value="1"/>
</dbReference>
<keyword evidence="6" id="KW-0227">DNA damage</keyword>
<feature type="domain" description="Nudix hydrolase" evidence="17">
    <location>
        <begin position="1"/>
        <end position="128"/>
    </location>
</feature>
<dbReference type="EC" id="3.6.1.55" evidence="12"/>
<dbReference type="InterPro" id="IPR003561">
    <property type="entry name" value="Mutator_MutT"/>
</dbReference>
<keyword evidence="4" id="KW-0235">DNA replication</keyword>
<evidence type="ECO:0000256" key="16">
    <source>
        <dbReference type="ARBA" id="ARBA00042798"/>
    </source>
</evidence>
<keyword evidence="8" id="KW-0460">Magnesium</keyword>
<comment type="cofactor">
    <cofactor evidence="1">
        <name>Mg(2+)</name>
        <dbReference type="ChEBI" id="CHEBI:18420"/>
    </cofactor>
</comment>
<evidence type="ECO:0000256" key="7">
    <source>
        <dbReference type="ARBA" id="ARBA00022801"/>
    </source>
</evidence>
<evidence type="ECO:0000256" key="2">
    <source>
        <dbReference type="ARBA" id="ARBA00005582"/>
    </source>
</evidence>
<evidence type="ECO:0000256" key="11">
    <source>
        <dbReference type="ARBA" id="ARBA00036904"/>
    </source>
</evidence>
<evidence type="ECO:0000256" key="4">
    <source>
        <dbReference type="ARBA" id="ARBA00022705"/>
    </source>
</evidence>
<dbReference type="Proteomes" id="UP000760480">
    <property type="component" value="Unassembled WGS sequence"/>
</dbReference>
<evidence type="ECO:0000256" key="13">
    <source>
        <dbReference type="ARBA" id="ARBA00040794"/>
    </source>
</evidence>
<dbReference type="InterPro" id="IPR015797">
    <property type="entry name" value="NUDIX_hydrolase-like_dom_sf"/>
</dbReference>
<dbReference type="PRINTS" id="PR00502">
    <property type="entry name" value="NUDIXFAMILY"/>
</dbReference>
<dbReference type="EMBL" id="SPMZ01000012">
    <property type="protein sequence ID" value="NMQ18444.1"/>
    <property type="molecule type" value="Genomic_DNA"/>
</dbReference>
<comment type="caution">
    <text evidence="18">The sequence shown here is derived from an EMBL/GenBank/DDBJ whole genome shotgun (WGS) entry which is preliminary data.</text>
</comment>
<keyword evidence="5" id="KW-0479">Metal-binding</keyword>
<keyword evidence="19" id="KW-1185">Reference proteome</keyword>
<evidence type="ECO:0000256" key="9">
    <source>
        <dbReference type="ARBA" id="ARBA00023204"/>
    </source>
</evidence>
<evidence type="ECO:0000256" key="12">
    <source>
        <dbReference type="ARBA" id="ARBA00038905"/>
    </source>
</evidence>
<sequence>MHVAVGIVAGADGAVLITRRPDHVHQGGLWEFPGGKVEHGESVIAALGRELHEELGIAVRAAEPLLQTGHAYPDDRRVLLDVWRVTDFEGEPHGREGQPLVWASPGEMERYTFPAADAPIIAALLGEVGKAD</sequence>
<dbReference type="PANTHER" id="PTHR47707:SF1">
    <property type="entry name" value="NUDIX HYDROLASE FAMILY PROTEIN"/>
    <property type="match status" value="1"/>
</dbReference>
<evidence type="ECO:0000256" key="10">
    <source>
        <dbReference type="ARBA" id="ARBA00035861"/>
    </source>
</evidence>
<accession>A0ABX1TIF3</accession>
<dbReference type="PROSITE" id="PS00893">
    <property type="entry name" value="NUDIX_BOX"/>
    <property type="match status" value="1"/>
</dbReference>
<evidence type="ECO:0000256" key="14">
    <source>
        <dbReference type="ARBA" id="ARBA00041592"/>
    </source>
</evidence>
<dbReference type="NCBIfam" id="TIGR00586">
    <property type="entry name" value="mutt"/>
    <property type="match status" value="1"/>
</dbReference>
<dbReference type="InterPro" id="IPR000086">
    <property type="entry name" value="NUDIX_hydrolase_dom"/>
</dbReference>
<evidence type="ECO:0000256" key="5">
    <source>
        <dbReference type="ARBA" id="ARBA00022723"/>
    </source>
</evidence>
<proteinExistence type="inferred from homology"/>
<evidence type="ECO:0000256" key="8">
    <source>
        <dbReference type="ARBA" id="ARBA00022842"/>
    </source>
</evidence>
<dbReference type="InterPro" id="IPR020476">
    <property type="entry name" value="Nudix_hydrolase"/>
</dbReference>
<reference evidence="18 19" key="1">
    <citation type="submission" date="2019-03" db="EMBL/GenBank/DDBJ databases">
        <title>Metabolic reconstructions from genomes of highly enriched 'Candidatus Accumulibacter' and 'Candidatus Competibacter' bioreactor populations.</title>
        <authorList>
            <person name="Annavajhala M.K."/>
            <person name="Welles L."/>
            <person name="Abbas B."/>
            <person name="Sorokin D."/>
            <person name="Park H."/>
            <person name="Van Loosdrecht M."/>
            <person name="Chandran K."/>
        </authorList>
    </citation>
    <scope>NUCLEOTIDE SEQUENCE [LARGE SCALE GENOMIC DNA]</scope>
    <source>
        <strain evidence="18 19">SBR_G</strain>
    </source>
</reference>
<organism evidence="18 19">
    <name type="scientific">Candidatus Competibacter phosphatis</name>
    <dbReference type="NCBI Taxonomy" id="221280"/>
    <lineage>
        <taxon>Bacteria</taxon>
        <taxon>Pseudomonadati</taxon>
        <taxon>Pseudomonadota</taxon>
        <taxon>Gammaproteobacteria</taxon>
        <taxon>Candidatus Competibacteraceae</taxon>
        <taxon>Candidatus Competibacter</taxon>
    </lineage>
</organism>
<keyword evidence="3" id="KW-0515">Mutator protein</keyword>
<comment type="catalytic activity">
    <reaction evidence="10">
        <text>8-oxo-dGTP + H2O = 8-oxo-dGMP + diphosphate + H(+)</text>
        <dbReference type="Rhea" id="RHEA:31575"/>
        <dbReference type="ChEBI" id="CHEBI:15377"/>
        <dbReference type="ChEBI" id="CHEBI:15378"/>
        <dbReference type="ChEBI" id="CHEBI:33019"/>
        <dbReference type="ChEBI" id="CHEBI:63224"/>
        <dbReference type="ChEBI" id="CHEBI:77896"/>
        <dbReference type="EC" id="3.6.1.55"/>
    </reaction>
</comment>
<comment type="similarity">
    <text evidence="2">Belongs to the Nudix hydrolase family.</text>
</comment>
<name>A0ABX1TIF3_9GAMM</name>
<dbReference type="Gene3D" id="3.90.79.10">
    <property type="entry name" value="Nucleoside Triphosphate Pyrophosphohydrolase"/>
    <property type="match status" value="1"/>
</dbReference>
<evidence type="ECO:0000256" key="3">
    <source>
        <dbReference type="ARBA" id="ARBA00022457"/>
    </source>
</evidence>
<dbReference type="InterPro" id="IPR020084">
    <property type="entry name" value="NUDIX_hydrolase_CS"/>
</dbReference>
<dbReference type="InterPro" id="IPR047127">
    <property type="entry name" value="MutT-like"/>
</dbReference>
<comment type="catalytic activity">
    <reaction evidence="11">
        <text>8-oxo-GTP + H2O = 8-oxo-GMP + diphosphate + H(+)</text>
        <dbReference type="Rhea" id="RHEA:67616"/>
        <dbReference type="ChEBI" id="CHEBI:15377"/>
        <dbReference type="ChEBI" id="CHEBI:15378"/>
        <dbReference type="ChEBI" id="CHEBI:33019"/>
        <dbReference type="ChEBI" id="CHEBI:143553"/>
        <dbReference type="ChEBI" id="CHEBI:145694"/>
    </reaction>
</comment>
<keyword evidence="7" id="KW-0378">Hydrolase</keyword>
<evidence type="ECO:0000256" key="15">
    <source>
        <dbReference type="ARBA" id="ARBA00041979"/>
    </source>
</evidence>